<dbReference type="EnsemblPlants" id="novel_model_2015_5bd9a17a">
    <property type="protein sequence ID" value="cds.novel_model_2015_5bd9a17a"/>
    <property type="gene ID" value="novel_gene_1109_5bd9a17a"/>
</dbReference>
<evidence type="ECO:0000313" key="3">
    <source>
        <dbReference type="Proteomes" id="UP000596661"/>
    </source>
</evidence>
<protein>
    <submittedName>
        <fullName evidence="2">Uncharacterized protein</fullName>
    </submittedName>
</protein>
<keyword evidence="3" id="KW-1185">Reference proteome</keyword>
<proteinExistence type="predicted"/>
<keyword evidence="1" id="KW-0472">Membrane</keyword>
<evidence type="ECO:0000313" key="2">
    <source>
        <dbReference type="EnsemblPlants" id="cds.novel_model_2015_5bd9a17a"/>
    </source>
</evidence>
<sequence length="75" mass="9150">MRNIYFSIFEKRLLISKITCLFLFYILLIKSNKILKLIIFNVLSNIINYCKFIYYIVFKVTIYYTNKILCSNIFK</sequence>
<name>A0A803QVV7_CANSA</name>
<keyword evidence="1" id="KW-0812">Transmembrane</keyword>
<dbReference type="AlphaFoldDB" id="A0A803QVV7"/>
<dbReference type="Proteomes" id="UP000596661">
    <property type="component" value="Chromosome 2"/>
</dbReference>
<feature type="transmembrane region" description="Helical" evidence="1">
    <location>
        <begin position="12"/>
        <end position="28"/>
    </location>
</feature>
<organism evidence="2 3">
    <name type="scientific">Cannabis sativa</name>
    <name type="common">Hemp</name>
    <name type="synonym">Marijuana</name>
    <dbReference type="NCBI Taxonomy" id="3483"/>
    <lineage>
        <taxon>Eukaryota</taxon>
        <taxon>Viridiplantae</taxon>
        <taxon>Streptophyta</taxon>
        <taxon>Embryophyta</taxon>
        <taxon>Tracheophyta</taxon>
        <taxon>Spermatophyta</taxon>
        <taxon>Magnoliopsida</taxon>
        <taxon>eudicotyledons</taxon>
        <taxon>Gunneridae</taxon>
        <taxon>Pentapetalae</taxon>
        <taxon>rosids</taxon>
        <taxon>fabids</taxon>
        <taxon>Rosales</taxon>
        <taxon>Cannabaceae</taxon>
        <taxon>Cannabis</taxon>
    </lineage>
</organism>
<feature type="transmembrane region" description="Helical" evidence="1">
    <location>
        <begin position="34"/>
        <end position="57"/>
    </location>
</feature>
<reference evidence="2" key="1">
    <citation type="submission" date="2018-11" db="EMBL/GenBank/DDBJ databases">
        <authorList>
            <person name="Grassa J C."/>
        </authorList>
    </citation>
    <scope>NUCLEOTIDE SEQUENCE [LARGE SCALE GENOMIC DNA]</scope>
</reference>
<dbReference type="EMBL" id="UZAU01000238">
    <property type="status" value="NOT_ANNOTATED_CDS"/>
    <property type="molecule type" value="Genomic_DNA"/>
</dbReference>
<evidence type="ECO:0000256" key="1">
    <source>
        <dbReference type="SAM" id="Phobius"/>
    </source>
</evidence>
<keyword evidence="1" id="KW-1133">Transmembrane helix</keyword>
<accession>A0A803QVV7</accession>
<reference evidence="2" key="2">
    <citation type="submission" date="2021-03" db="UniProtKB">
        <authorList>
            <consortium name="EnsemblPlants"/>
        </authorList>
    </citation>
    <scope>IDENTIFICATION</scope>
</reference>
<dbReference type="Gramene" id="novel_model_2015_5bd9a17a">
    <property type="protein sequence ID" value="cds.novel_model_2015_5bd9a17a"/>
    <property type="gene ID" value="novel_gene_1109_5bd9a17a"/>
</dbReference>